<feature type="compositionally biased region" description="Low complexity" evidence="2">
    <location>
        <begin position="987"/>
        <end position="1013"/>
    </location>
</feature>
<feature type="compositionally biased region" description="Low complexity" evidence="2">
    <location>
        <begin position="586"/>
        <end position="605"/>
    </location>
</feature>
<feature type="compositionally biased region" description="Low complexity" evidence="2">
    <location>
        <begin position="1450"/>
        <end position="1463"/>
    </location>
</feature>
<feature type="region of interest" description="Disordered" evidence="2">
    <location>
        <begin position="1135"/>
        <end position="1157"/>
    </location>
</feature>
<dbReference type="InterPro" id="IPR003409">
    <property type="entry name" value="MORN"/>
</dbReference>
<evidence type="ECO:0000259" key="3">
    <source>
        <dbReference type="Pfam" id="PF00656"/>
    </source>
</evidence>
<dbReference type="PANTHER" id="PTHR43215">
    <property type="entry name" value="RADIAL SPOKE HEAD 1 HOMOLOG"/>
    <property type="match status" value="1"/>
</dbReference>
<dbReference type="SUPFAM" id="SSF52129">
    <property type="entry name" value="Caspase-like"/>
    <property type="match status" value="1"/>
</dbReference>
<feature type="region of interest" description="Disordered" evidence="2">
    <location>
        <begin position="286"/>
        <end position="489"/>
    </location>
</feature>
<reference evidence="4" key="1">
    <citation type="submission" date="2014-11" db="EMBL/GenBank/DDBJ databases">
        <authorList>
            <person name="Otto D Thomas"/>
            <person name="Naeem Raeece"/>
        </authorList>
    </citation>
    <scope>NUCLEOTIDE SEQUENCE</scope>
</reference>
<proteinExistence type="predicted"/>
<feature type="compositionally biased region" description="Basic and acidic residues" evidence="2">
    <location>
        <begin position="970"/>
        <end position="979"/>
    </location>
</feature>
<feature type="compositionally biased region" description="Basic and acidic residues" evidence="2">
    <location>
        <begin position="1523"/>
        <end position="1547"/>
    </location>
</feature>
<feature type="compositionally biased region" description="Low complexity" evidence="2">
    <location>
        <begin position="459"/>
        <end position="468"/>
    </location>
</feature>
<feature type="region of interest" description="Disordered" evidence="2">
    <location>
        <begin position="585"/>
        <end position="630"/>
    </location>
</feature>
<gene>
    <name evidence="4" type="ORF">Cvel_22304</name>
</gene>
<dbReference type="VEuPathDB" id="CryptoDB:Cvel_22304"/>
<evidence type="ECO:0000313" key="4">
    <source>
        <dbReference type="EMBL" id="CEM30448.1"/>
    </source>
</evidence>
<feature type="region of interest" description="Disordered" evidence="2">
    <location>
        <begin position="505"/>
        <end position="547"/>
    </location>
</feature>
<feature type="compositionally biased region" description="Low complexity" evidence="2">
    <location>
        <begin position="346"/>
        <end position="355"/>
    </location>
</feature>
<dbReference type="SUPFAM" id="SSF82185">
    <property type="entry name" value="Histone H3 K4-specific methyltransferase SET7/9 N-terminal domain"/>
    <property type="match status" value="3"/>
</dbReference>
<keyword evidence="1" id="KW-0677">Repeat</keyword>
<dbReference type="InterPro" id="IPR011600">
    <property type="entry name" value="Pept_C14_caspase"/>
</dbReference>
<feature type="compositionally biased region" description="Basic residues" evidence="2">
    <location>
        <begin position="426"/>
        <end position="435"/>
    </location>
</feature>
<dbReference type="GO" id="GO:0004197">
    <property type="term" value="F:cysteine-type endopeptidase activity"/>
    <property type="evidence" value="ECO:0007669"/>
    <property type="project" value="InterPro"/>
</dbReference>
<feature type="compositionally biased region" description="Basic and acidic residues" evidence="2">
    <location>
        <begin position="1556"/>
        <end position="1576"/>
    </location>
</feature>
<dbReference type="Gene3D" id="3.40.50.1460">
    <property type="match status" value="1"/>
</dbReference>
<dbReference type="Gene3D" id="2.20.110.10">
    <property type="entry name" value="Histone H3 K4-specific methyltransferase SET7/9 N-terminal domain"/>
    <property type="match status" value="2"/>
</dbReference>
<dbReference type="GO" id="GO:0035082">
    <property type="term" value="P:axoneme assembly"/>
    <property type="evidence" value="ECO:0007669"/>
    <property type="project" value="TreeGrafter"/>
</dbReference>
<dbReference type="Pfam" id="PF00656">
    <property type="entry name" value="Peptidase_C14"/>
    <property type="match status" value="1"/>
</dbReference>
<feature type="compositionally biased region" description="Acidic residues" evidence="2">
    <location>
        <begin position="1482"/>
        <end position="1497"/>
    </location>
</feature>
<feature type="domain" description="Peptidase C14 caspase" evidence="3">
    <location>
        <begin position="15"/>
        <end position="273"/>
    </location>
</feature>
<feature type="region of interest" description="Disordered" evidence="2">
    <location>
        <begin position="1431"/>
        <end position="1576"/>
    </location>
</feature>
<dbReference type="GO" id="GO:0031514">
    <property type="term" value="C:motile cilium"/>
    <property type="evidence" value="ECO:0007669"/>
    <property type="project" value="TreeGrafter"/>
</dbReference>
<dbReference type="InterPro" id="IPR029030">
    <property type="entry name" value="Caspase-like_dom_sf"/>
</dbReference>
<dbReference type="SMART" id="SM00698">
    <property type="entry name" value="MORN"/>
    <property type="match status" value="7"/>
</dbReference>
<feature type="compositionally biased region" description="Low complexity" evidence="2">
    <location>
        <begin position="1503"/>
        <end position="1522"/>
    </location>
</feature>
<dbReference type="GO" id="GO:0007286">
    <property type="term" value="P:spermatid development"/>
    <property type="evidence" value="ECO:0007669"/>
    <property type="project" value="TreeGrafter"/>
</dbReference>
<name>A0A0G4GKD1_9ALVE</name>
<evidence type="ECO:0000256" key="2">
    <source>
        <dbReference type="SAM" id="MobiDB-lite"/>
    </source>
</evidence>
<feature type="region of interest" description="Disordered" evidence="2">
    <location>
        <begin position="970"/>
        <end position="1027"/>
    </location>
</feature>
<dbReference type="GO" id="GO:0006508">
    <property type="term" value="P:proteolysis"/>
    <property type="evidence" value="ECO:0007669"/>
    <property type="project" value="InterPro"/>
</dbReference>
<feature type="compositionally biased region" description="Low complexity" evidence="2">
    <location>
        <begin position="324"/>
        <end position="339"/>
    </location>
</feature>
<sequence length="1576" mass="163379">MWWKGAGWDPASAGRHAIVIGNDQYTSGLSNSRQSAKRFHEVLVSRYSFKTVYLENATNQQMVSAGTDLVRRCRVSSSKTPIAVLFFSGHSESRDNKQVLLGIDVKVGLFGARACFDLQKFAKDLAGSAPATRLLLFLDTGRVEVSPEVADLAGLEAYSNLLQRPSASPLGHLSIPPVLSHLVLSACEPSAFVTLARSGETGLEDAEVPPSAFTDALSKVLSSDGAIGGEGSGAEKEGVMAGKGGVPLVDLVSRQVKSVFKETGGRECPWLWTNFREPWVLTPVIKQQQQEGGGAVAVQPQGSPSPRPSRLSVPPPGSAPPSSAPALSSCLSPSASAQAADEEEASSPSEGPDASLRSPALSPFQKIPTEPDQEESTGWAGGKDSSAGPILPIEEVQDAGGEVPVTSVPPDDSKPAPASSPDRKGSQRRGRRRSAPKAAEGTHYLLAAVDGDGEGGGLSSSSSVMPEGPDGRGPSGTVGGPQQQQPPPAEFLEDLLGVVRYERKGEEDGVIDNAPTAEGGTEKILDAIDKPESSQSPPPLLSSSSSAYCGTIPTVQIRLPSPQEQSASPSAGGVVTALVVNNRDIPSASGSGNSPGGLSSSALSPEQQSPPGDCASPPSPIAVGEEEEEDLLSFDLPDPFTSHEIFSGSGPRVRLPLGTDGCLVYEGGSDAEGGRSGSGVAFWANGDKFTGSFEKGVREGEGIYWWFEGGRYAGQWVEDKREGKGVFLFPDDCSVYEGGWEKDVMHGPGRMLFGVDHWLTPRVNRGEGGDGKEKEQTHDVVLNADGCAFWGEWKEGSPDGFGVLIDVAKRVLFGGIWSRGQPVSRCPPPAGVDIPSFPNWSVRGVDMGSRGTLNESSGSSRVGAAAASPGVSPDAQTSSSAGGGDRGKSFGTAVEEGGLSLESYINETQTELGVRSGAPASASSEQEAAAAAAAGQLGGPQAVVVTQPSFIAWYMRKNRKKDLKAAKKNLEEDGGKKEGASGTELQSASSSSSAALPSPDAAAASSSPAHPLSLIPPPQDAPADTHTEADAGEVEEIGVLDPVAGSENPEREVSQGAPQMVSIDLLGLDQTVTQETGDGSGGAAASGGRSSSVAPQGASAAAAASRAVHMRARRGFCTVGWPEPTAALQEYVGERETEPETEGAPLQPHGKGVATFANGDRYEGDFVRGAREGRGVYAQSVGGKYDGKWSGEMMHGYGSFAFPDGITRYEGGWVENRMEGYGVMHYGIVEGSKNAYRYEGQWRADLQHGHGTFISPEGKTIYGGRWTLGQPHKLGARMKRLAVDFMESMPVIGHVTSLGYTIRGDTDSAKRAAGKATSNMLSLGGAIAGGLVMGPLGAVAGAMAGCAVGQVGEMGVNTTILDKNKRSAKGTFRDFKAVDSSVEIAVSGAVSGLTAGLASGMGTVLANHAANTASVVADPFQRVATKYVASKGVSEGVKRHRRSKKGGKDSGTSSQDGGTDTPASGGGGSGVKKKDSLACERIDEETEAEDEEDDDEFFGLVGDGASAPASAAAAGSGSGASAGKEKAKDGGESSGRRKKEKEDEKKNAAAAAAVAREQRLREWERKEKDRKWREKG</sequence>
<evidence type="ECO:0000256" key="1">
    <source>
        <dbReference type="ARBA" id="ARBA00022737"/>
    </source>
</evidence>
<feature type="compositionally biased region" description="Pro residues" evidence="2">
    <location>
        <begin position="303"/>
        <end position="323"/>
    </location>
</feature>
<feature type="compositionally biased region" description="Low complexity" evidence="2">
    <location>
        <begin position="856"/>
        <end position="873"/>
    </location>
</feature>
<dbReference type="Pfam" id="PF02493">
    <property type="entry name" value="MORN"/>
    <property type="match status" value="9"/>
</dbReference>
<accession>A0A0G4GKD1</accession>
<dbReference type="PANTHER" id="PTHR43215:SF14">
    <property type="entry name" value="RADIAL SPOKE HEAD 1 HOMOLOG"/>
    <property type="match status" value="1"/>
</dbReference>
<dbReference type="GO" id="GO:0005634">
    <property type="term" value="C:nucleus"/>
    <property type="evidence" value="ECO:0007669"/>
    <property type="project" value="TreeGrafter"/>
</dbReference>
<feature type="region of interest" description="Disordered" evidence="2">
    <location>
        <begin position="848"/>
        <end position="892"/>
    </location>
</feature>
<organism evidence="4">
    <name type="scientific">Chromera velia CCMP2878</name>
    <dbReference type="NCBI Taxonomy" id="1169474"/>
    <lineage>
        <taxon>Eukaryota</taxon>
        <taxon>Sar</taxon>
        <taxon>Alveolata</taxon>
        <taxon>Colpodellida</taxon>
        <taxon>Chromeraceae</taxon>
        <taxon>Chromera</taxon>
    </lineage>
</organism>
<feature type="compositionally biased region" description="Basic and acidic residues" evidence="2">
    <location>
        <begin position="1472"/>
        <end position="1481"/>
    </location>
</feature>
<feature type="compositionally biased region" description="Basic and acidic residues" evidence="2">
    <location>
        <begin position="520"/>
        <end position="532"/>
    </location>
</feature>
<protein>
    <recommendedName>
        <fullName evidence="3">Peptidase C14 caspase domain-containing protein</fullName>
    </recommendedName>
</protein>
<dbReference type="FunFam" id="2.20.110.10:FF:000002">
    <property type="entry name" value="Phosphatidylinositol 4-phosphate 5-kinase 8"/>
    <property type="match status" value="1"/>
</dbReference>
<feature type="compositionally biased region" description="Low complexity" evidence="2">
    <location>
        <begin position="1086"/>
        <end position="1097"/>
    </location>
</feature>
<feature type="region of interest" description="Disordered" evidence="2">
    <location>
        <begin position="1072"/>
        <end position="1097"/>
    </location>
</feature>
<dbReference type="EMBL" id="CDMZ01001302">
    <property type="protein sequence ID" value="CEM30448.1"/>
    <property type="molecule type" value="Genomic_DNA"/>
</dbReference>